<sequence length="737" mass="82741">MSDNTDNDAPLNLLDLPEDILQDMLLLLDGDELGVCRLINRAFNNFITTNTALLLHATLHKCALQIPPSVLASTPAATLLSTLRERVTRFRNISPSSSYIVELEADEGRLYEYLEGVLLRGSGIPQRPQAGRRSSTPLPSAVTVYDLTVEKEWETIEVSNEAEILPQDEEDVEIIEESAPSSSRTVKRRKITSAFTAPRFAAPTSIDHPLQTRYEVDDDSEEEIIVAEGDDVDSYVKRKWFPNPQEFAPPHQGSGAAGRDRGNVIKDIAMDPGSDLFVVARAENTYIPPQNRPRRGQQVPGQKLHFHCISLTTFQPHPWAVNARAAAERGERLTEEDGTLTIEDVFGGVEAVGALVIQICDENIFIHASGARDHAFGNARLVCWNWHTGQKVFEQRTQLHSGTFQTIEDFILLSHNTFATAVFSTTHVAENEGEDFDLLTQLVVYGLAENSSEEAGSGVDDRRRPSHQPKELVRFELPTFTVIAGITIRADPPPRPSFPKIKPLSMYPKPETGLILLTFDCGFNRELRRAYYTFFILKETISGFIPAEAKEMLKSNDSTIHDQYRPPMISFEQLAPYCRLKSDIEPQGWVTYIYHYRFVSTITRDPPRRNQFAIFPIVAPKYIRLNDFDPVAASRLLLARKHEQAESKAKSIDEVRNADVEGEDDDGVDLVVSEDVIEQGEDEHVVRTYRTGSKFPYIVTKTSKAELYSGVMIDDSRIVTITEREGNQTGFLDVMSM</sequence>
<gene>
    <name evidence="1" type="ORF">QFC20_007080</name>
</gene>
<name>A0ACC2V3M0_9TREE</name>
<accession>A0ACC2V3M0</accession>
<dbReference type="EMBL" id="JASBWS010000151">
    <property type="protein sequence ID" value="KAJ9093621.1"/>
    <property type="molecule type" value="Genomic_DNA"/>
</dbReference>
<keyword evidence="2" id="KW-1185">Reference proteome</keyword>
<dbReference type="Proteomes" id="UP001230649">
    <property type="component" value="Unassembled WGS sequence"/>
</dbReference>
<comment type="caution">
    <text evidence="1">The sequence shown here is derived from an EMBL/GenBank/DDBJ whole genome shotgun (WGS) entry which is preliminary data.</text>
</comment>
<evidence type="ECO:0000313" key="1">
    <source>
        <dbReference type="EMBL" id="KAJ9093621.1"/>
    </source>
</evidence>
<proteinExistence type="predicted"/>
<evidence type="ECO:0000313" key="2">
    <source>
        <dbReference type="Proteomes" id="UP001230649"/>
    </source>
</evidence>
<protein>
    <submittedName>
        <fullName evidence="1">Uncharacterized protein</fullName>
    </submittedName>
</protein>
<organism evidence="1 2">
    <name type="scientific">Naganishia adeliensis</name>
    <dbReference type="NCBI Taxonomy" id="92952"/>
    <lineage>
        <taxon>Eukaryota</taxon>
        <taxon>Fungi</taxon>
        <taxon>Dikarya</taxon>
        <taxon>Basidiomycota</taxon>
        <taxon>Agaricomycotina</taxon>
        <taxon>Tremellomycetes</taxon>
        <taxon>Filobasidiales</taxon>
        <taxon>Filobasidiaceae</taxon>
        <taxon>Naganishia</taxon>
    </lineage>
</organism>
<reference evidence="1" key="1">
    <citation type="submission" date="2023-04" db="EMBL/GenBank/DDBJ databases">
        <title>Draft Genome sequencing of Naganishia species isolated from polar environments using Oxford Nanopore Technology.</title>
        <authorList>
            <person name="Leo P."/>
            <person name="Venkateswaran K."/>
        </authorList>
    </citation>
    <scope>NUCLEOTIDE SEQUENCE</scope>
    <source>
        <strain evidence="1">MNA-CCFEE 5262</strain>
    </source>
</reference>